<keyword evidence="1" id="KW-0812">Transmembrane</keyword>
<sequence length="390" mass="44713">MTQYNFVYVVVWLLAILSLKKNNHPSAWLFFLQVTLLALFVGLKFQTGYDWPIYEAHYTAVQNGEDFYLDFEFGYEWLVQLSASMGLAFEQFSAVISILEIAFIAFAVRRFFPRYCLVVMAIMYSVPDFYLIPAFSLLRQGLAVSIFLIGVYKLFSNKKISGFVFFAMACSLHYSVVGGVLLLALLYIFPLSRRTFSLIFAASVALYVSSFDIIRGVVEVLIVYVNPKYMVYLDRDVFNASFAYRAAFAVVSLVFFLCIYGAWVRRESSSVEVLGDRWGLQTYRLALLALLIPLIIFGFPTLSTRYQFFFAIFLVGCTLGALQYVTYACRIIVVFVIAIIAYLPFYRFISSPLSIVYIPYQSQLFYDNKNSTGQDRTNDLLNQLDVLWSK</sequence>
<feature type="transmembrane region" description="Helical" evidence="1">
    <location>
        <begin position="138"/>
        <end position="155"/>
    </location>
</feature>
<dbReference type="EMBL" id="LACC01000027">
    <property type="protein sequence ID" value="KJZ42823.1"/>
    <property type="molecule type" value="Genomic_DNA"/>
</dbReference>
<feature type="transmembrane region" description="Helical" evidence="1">
    <location>
        <begin position="331"/>
        <end position="349"/>
    </location>
</feature>
<dbReference type="Proteomes" id="UP000033588">
    <property type="component" value="Unassembled WGS sequence"/>
</dbReference>
<name>A0A0F4TEG6_PSEFL</name>
<comment type="caution">
    <text evidence="2">The sequence shown here is derived from an EMBL/GenBank/DDBJ whole genome shotgun (WGS) entry which is preliminary data.</text>
</comment>
<dbReference type="PATRIC" id="fig|294.132.peg.3640"/>
<evidence type="ECO:0000313" key="2">
    <source>
        <dbReference type="EMBL" id="KJZ42823.1"/>
    </source>
</evidence>
<feature type="transmembrane region" description="Helical" evidence="1">
    <location>
        <begin position="28"/>
        <end position="45"/>
    </location>
</feature>
<dbReference type="Pfam" id="PF14897">
    <property type="entry name" value="EpsG"/>
    <property type="match status" value="1"/>
</dbReference>
<feature type="transmembrane region" description="Helical" evidence="1">
    <location>
        <begin position="242"/>
        <end position="263"/>
    </location>
</feature>
<feature type="transmembrane region" description="Helical" evidence="1">
    <location>
        <begin position="195"/>
        <end position="222"/>
    </location>
</feature>
<dbReference type="OrthoDB" id="7003806at2"/>
<dbReference type="AlphaFoldDB" id="A0A0F4TEG6"/>
<proteinExistence type="predicted"/>
<feature type="transmembrane region" description="Helical" evidence="1">
    <location>
        <begin position="283"/>
        <end position="301"/>
    </location>
</feature>
<protein>
    <submittedName>
        <fullName evidence="2">Membrane protein</fullName>
    </submittedName>
</protein>
<keyword evidence="1" id="KW-1133">Transmembrane helix</keyword>
<dbReference type="RefSeq" id="WP_046042610.1">
    <property type="nucleotide sequence ID" value="NZ_LACC01000027.1"/>
</dbReference>
<feature type="transmembrane region" description="Helical" evidence="1">
    <location>
        <begin position="308"/>
        <end position="325"/>
    </location>
</feature>
<gene>
    <name evidence="2" type="ORF">VC35_22180</name>
</gene>
<reference evidence="2 3" key="1">
    <citation type="submission" date="2015-03" db="EMBL/GenBank/DDBJ databases">
        <title>Comparative genomics of Pseudomonas insights into diversity of traits involved in vanlence and defense.</title>
        <authorList>
            <person name="Qin Y."/>
        </authorList>
    </citation>
    <scope>NUCLEOTIDE SEQUENCE [LARGE SCALE GENOMIC DNA]</scope>
    <source>
        <strain evidence="2 3">C8</strain>
    </source>
</reference>
<dbReference type="InterPro" id="IPR049458">
    <property type="entry name" value="EpsG-like"/>
</dbReference>
<evidence type="ECO:0000313" key="3">
    <source>
        <dbReference type="Proteomes" id="UP000033588"/>
    </source>
</evidence>
<organism evidence="2 3">
    <name type="scientific">Pseudomonas fluorescens</name>
    <dbReference type="NCBI Taxonomy" id="294"/>
    <lineage>
        <taxon>Bacteria</taxon>
        <taxon>Pseudomonadati</taxon>
        <taxon>Pseudomonadota</taxon>
        <taxon>Gammaproteobacteria</taxon>
        <taxon>Pseudomonadales</taxon>
        <taxon>Pseudomonadaceae</taxon>
        <taxon>Pseudomonas</taxon>
    </lineage>
</organism>
<feature type="transmembrane region" description="Helical" evidence="1">
    <location>
        <begin position="6"/>
        <end position="21"/>
    </location>
</feature>
<feature type="transmembrane region" description="Helical" evidence="1">
    <location>
        <begin position="87"/>
        <end position="108"/>
    </location>
</feature>
<keyword evidence="1" id="KW-0472">Membrane</keyword>
<accession>A0A0F4TEG6</accession>
<evidence type="ECO:0000256" key="1">
    <source>
        <dbReference type="SAM" id="Phobius"/>
    </source>
</evidence>
<feature type="transmembrane region" description="Helical" evidence="1">
    <location>
        <begin position="162"/>
        <end position="189"/>
    </location>
</feature>